<gene>
    <name evidence="2" type="ORF">U0070_008781</name>
</gene>
<dbReference type="Proteomes" id="UP001488838">
    <property type="component" value="Unassembled WGS sequence"/>
</dbReference>
<dbReference type="AlphaFoldDB" id="A0AAW0GYK8"/>
<feature type="compositionally biased region" description="Low complexity" evidence="1">
    <location>
        <begin position="11"/>
        <end position="25"/>
    </location>
</feature>
<dbReference type="Gene3D" id="2.60.40.10">
    <property type="entry name" value="Immunoglobulins"/>
    <property type="match status" value="1"/>
</dbReference>
<comment type="caution">
    <text evidence="2">The sequence shown here is derived from an EMBL/GenBank/DDBJ whole genome shotgun (WGS) entry which is preliminary data.</text>
</comment>
<evidence type="ECO:0000313" key="2">
    <source>
        <dbReference type="EMBL" id="KAK7794970.1"/>
    </source>
</evidence>
<evidence type="ECO:0000313" key="3">
    <source>
        <dbReference type="Proteomes" id="UP001488838"/>
    </source>
</evidence>
<reference evidence="2 3" key="1">
    <citation type="journal article" date="2023" name="bioRxiv">
        <title>Conserved and derived expression patterns and positive selection on dental genes reveal complex evolutionary context of ever-growing rodent molars.</title>
        <authorList>
            <person name="Calamari Z.T."/>
            <person name="Song A."/>
            <person name="Cohen E."/>
            <person name="Akter M."/>
            <person name="Roy R.D."/>
            <person name="Hallikas O."/>
            <person name="Christensen M.M."/>
            <person name="Li P."/>
            <person name="Marangoni P."/>
            <person name="Jernvall J."/>
            <person name="Klein O.D."/>
        </authorList>
    </citation>
    <scope>NUCLEOTIDE SEQUENCE [LARGE SCALE GENOMIC DNA]</scope>
    <source>
        <strain evidence="2">V071</strain>
    </source>
</reference>
<evidence type="ECO:0000256" key="1">
    <source>
        <dbReference type="SAM" id="MobiDB-lite"/>
    </source>
</evidence>
<sequence>MLRRSKGDSVTQTKSNSSSPKQSSSVQLWDSALYFCALSDTGGRLQGKLHNPRVEEGLREWP</sequence>
<dbReference type="EMBL" id="JBBHLL010006931">
    <property type="protein sequence ID" value="KAK7794970.1"/>
    <property type="molecule type" value="Genomic_DNA"/>
</dbReference>
<proteinExistence type="predicted"/>
<keyword evidence="3" id="KW-1185">Reference proteome</keyword>
<dbReference type="InterPro" id="IPR036179">
    <property type="entry name" value="Ig-like_dom_sf"/>
</dbReference>
<organism evidence="2 3">
    <name type="scientific">Myodes glareolus</name>
    <name type="common">Bank vole</name>
    <name type="synonym">Clethrionomys glareolus</name>
    <dbReference type="NCBI Taxonomy" id="447135"/>
    <lineage>
        <taxon>Eukaryota</taxon>
        <taxon>Metazoa</taxon>
        <taxon>Chordata</taxon>
        <taxon>Craniata</taxon>
        <taxon>Vertebrata</taxon>
        <taxon>Euteleostomi</taxon>
        <taxon>Mammalia</taxon>
        <taxon>Eutheria</taxon>
        <taxon>Euarchontoglires</taxon>
        <taxon>Glires</taxon>
        <taxon>Rodentia</taxon>
        <taxon>Myomorpha</taxon>
        <taxon>Muroidea</taxon>
        <taxon>Cricetidae</taxon>
        <taxon>Arvicolinae</taxon>
        <taxon>Myodes</taxon>
    </lineage>
</organism>
<accession>A0AAW0GYK8</accession>
<dbReference type="SUPFAM" id="SSF48726">
    <property type="entry name" value="Immunoglobulin"/>
    <property type="match status" value="1"/>
</dbReference>
<dbReference type="InterPro" id="IPR013783">
    <property type="entry name" value="Ig-like_fold"/>
</dbReference>
<protein>
    <submittedName>
        <fullName evidence="2">Uncharacterized protein</fullName>
    </submittedName>
</protein>
<name>A0AAW0GYK8_MYOGA</name>
<feature type="non-terminal residue" evidence="2">
    <location>
        <position position="62"/>
    </location>
</feature>
<feature type="region of interest" description="Disordered" evidence="1">
    <location>
        <begin position="1"/>
        <end position="26"/>
    </location>
</feature>